<dbReference type="HOGENOM" id="CLU_3302123_0_0_1"/>
<proteinExistence type="predicted"/>
<dbReference type="AlphaFoldDB" id="M3YSC1"/>
<dbReference type="GO" id="GO:0016887">
    <property type="term" value="F:ATP hydrolysis activity"/>
    <property type="evidence" value="ECO:0007669"/>
    <property type="project" value="InterPro"/>
</dbReference>
<dbReference type="Gene3D" id="3.40.50.300">
    <property type="entry name" value="P-loop containing nucleotide triphosphate hydrolases"/>
    <property type="match status" value="1"/>
</dbReference>
<dbReference type="SUPFAM" id="SSF52540">
    <property type="entry name" value="P-loop containing nucleoside triphosphate hydrolases"/>
    <property type="match status" value="1"/>
</dbReference>
<reference evidence="2" key="1">
    <citation type="submission" date="2024-06" db="UniProtKB">
        <authorList>
            <consortium name="Ensembl"/>
        </authorList>
    </citation>
    <scope>IDENTIFICATION</scope>
</reference>
<dbReference type="EMBL" id="AEYP01025560">
    <property type="status" value="NOT_ANNOTATED_CDS"/>
    <property type="molecule type" value="Genomic_DNA"/>
</dbReference>
<dbReference type="InParanoid" id="M3YSC1"/>
<dbReference type="Pfam" id="PF00005">
    <property type="entry name" value="ABC_tran"/>
    <property type="match status" value="1"/>
</dbReference>
<evidence type="ECO:0000259" key="1">
    <source>
        <dbReference type="Pfam" id="PF00005"/>
    </source>
</evidence>
<dbReference type="Ensembl" id="ENSMPUT00000014459.1">
    <property type="protein sequence ID" value="ENSMPUP00000014231.1"/>
    <property type="gene ID" value="ENSMPUG00000014340.1"/>
</dbReference>
<dbReference type="InterPro" id="IPR003439">
    <property type="entry name" value="ABC_transporter-like_ATP-bd"/>
</dbReference>
<dbReference type="GO" id="GO:0005524">
    <property type="term" value="F:ATP binding"/>
    <property type="evidence" value="ECO:0007669"/>
    <property type="project" value="InterPro"/>
</dbReference>
<feature type="domain" description="ABC transporter" evidence="1">
    <location>
        <begin position="11"/>
        <end position="40"/>
    </location>
</feature>
<dbReference type="InterPro" id="IPR027417">
    <property type="entry name" value="P-loop_NTPase"/>
</dbReference>
<protein>
    <recommendedName>
        <fullName evidence="1">ABC transporter domain-containing protein</fullName>
    </recommendedName>
</protein>
<evidence type="ECO:0000313" key="2">
    <source>
        <dbReference type="Ensembl" id="ENSMPUP00000014231.1"/>
    </source>
</evidence>
<accession>M3YSC1</accession>
<organism evidence="2">
    <name type="scientific">Mustela putorius furo</name>
    <name type="common">European domestic ferret</name>
    <name type="synonym">Mustela furo</name>
    <dbReference type="NCBI Taxonomy" id="9669"/>
    <lineage>
        <taxon>Eukaryota</taxon>
        <taxon>Metazoa</taxon>
        <taxon>Chordata</taxon>
        <taxon>Craniata</taxon>
        <taxon>Vertebrata</taxon>
        <taxon>Euteleostomi</taxon>
        <taxon>Mammalia</taxon>
        <taxon>Eutheria</taxon>
        <taxon>Laurasiatheria</taxon>
        <taxon>Carnivora</taxon>
        <taxon>Caniformia</taxon>
        <taxon>Musteloidea</taxon>
        <taxon>Mustelidae</taxon>
        <taxon>Mustelinae</taxon>
        <taxon>Mustela</taxon>
    </lineage>
</organism>
<sequence>ATQVPFVHHFKSLYLDIYEGQITVILGHSRAGKSILLNIL</sequence>
<name>M3YSC1_MUSPF</name>